<dbReference type="EMBL" id="JAOPGA020001392">
    <property type="protein sequence ID" value="KAL0488022.1"/>
    <property type="molecule type" value="Genomic_DNA"/>
</dbReference>
<protein>
    <recommendedName>
        <fullName evidence="4">PGG domain-containing protein</fullName>
    </recommendedName>
</protein>
<feature type="transmembrane region" description="Helical" evidence="1">
    <location>
        <begin position="112"/>
        <end position="134"/>
    </location>
</feature>
<dbReference type="AlphaFoldDB" id="A0AAW2ZFB6"/>
<keyword evidence="3" id="KW-1185">Reference proteome</keyword>
<evidence type="ECO:0000313" key="3">
    <source>
        <dbReference type="Proteomes" id="UP001431209"/>
    </source>
</evidence>
<name>A0AAW2ZFB6_9EUKA</name>
<reference evidence="2 3" key="1">
    <citation type="submission" date="2024-03" db="EMBL/GenBank/DDBJ databases">
        <title>The Acrasis kona genome and developmental transcriptomes reveal deep origins of eukaryotic multicellular pathways.</title>
        <authorList>
            <person name="Sheikh S."/>
            <person name="Fu C.-J."/>
            <person name="Brown M.W."/>
            <person name="Baldauf S.L."/>
        </authorList>
    </citation>
    <scope>NUCLEOTIDE SEQUENCE [LARGE SCALE GENOMIC DNA]</scope>
    <source>
        <strain evidence="2 3">ATCC MYA-3509</strain>
    </source>
</reference>
<dbReference type="Proteomes" id="UP001431209">
    <property type="component" value="Unassembled WGS sequence"/>
</dbReference>
<sequence>MHVHIPTGTVQESKYGPIYADQGNRAQKVVDAVLLGMMFCIMLGMGIWEATMYGMNPDTPDSQDCKVIQIRNIMLANGVLDISAALVAAFMILSMTTLFPPTVSLHTNNTMGCCHTVLSIGSISLMIANSVLTWGSNCKLMPGHFYHMMNVMLIVMWSVMGAYFLFSVFASVVAKAIDKKNMEDKEDRYQVVNNDE</sequence>
<accession>A0AAW2ZFB6</accession>
<feature type="transmembrane region" description="Helical" evidence="1">
    <location>
        <begin position="29"/>
        <end position="48"/>
    </location>
</feature>
<evidence type="ECO:0000313" key="2">
    <source>
        <dbReference type="EMBL" id="KAL0488022.1"/>
    </source>
</evidence>
<keyword evidence="1" id="KW-0472">Membrane</keyword>
<evidence type="ECO:0000256" key="1">
    <source>
        <dbReference type="SAM" id="Phobius"/>
    </source>
</evidence>
<evidence type="ECO:0008006" key="4">
    <source>
        <dbReference type="Google" id="ProtNLM"/>
    </source>
</evidence>
<proteinExistence type="predicted"/>
<organism evidence="2 3">
    <name type="scientific">Acrasis kona</name>
    <dbReference type="NCBI Taxonomy" id="1008807"/>
    <lineage>
        <taxon>Eukaryota</taxon>
        <taxon>Discoba</taxon>
        <taxon>Heterolobosea</taxon>
        <taxon>Tetramitia</taxon>
        <taxon>Eutetramitia</taxon>
        <taxon>Acrasidae</taxon>
        <taxon>Acrasis</taxon>
    </lineage>
</organism>
<keyword evidence="1" id="KW-1133">Transmembrane helix</keyword>
<keyword evidence="1" id="KW-0812">Transmembrane</keyword>
<comment type="caution">
    <text evidence="2">The sequence shown here is derived from an EMBL/GenBank/DDBJ whole genome shotgun (WGS) entry which is preliminary data.</text>
</comment>
<gene>
    <name evidence="2" type="ORF">AKO1_015213</name>
</gene>
<feature type="transmembrane region" description="Helical" evidence="1">
    <location>
        <begin position="82"/>
        <end position="100"/>
    </location>
</feature>
<feature type="transmembrane region" description="Helical" evidence="1">
    <location>
        <begin position="154"/>
        <end position="174"/>
    </location>
</feature>